<dbReference type="GO" id="GO:0005886">
    <property type="term" value="C:plasma membrane"/>
    <property type="evidence" value="ECO:0007669"/>
    <property type="project" value="UniProtKB-SubCell"/>
</dbReference>
<reference evidence="9 10" key="1">
    <citation type="submission" date="2016-02" db="EMBL/GenBank/DDBJ databases">
        <title>Genome sequence of Clostridium thermobutyricum DSM 4928.</title>
        <authorList>
            <person name="Poehlein A."/>
            <person name="Daniel R."/>
        </authorList>
    </citation>
    <scope>NUCLEOTIDE SEQUENCE [LARGE SCALE GENOMIC DNA]</scope>
    <source>
        <strain evidence="9 10">DSM 4928</strain>
    </source>
</reference>
<feature type="transmembrane region" description="Helical" evidence="7">
    <location>
        <begin position="223"/>
        <end position="248"/>
    </location>
</feature>
<dbReference type="GO" id="GO:0015744">
    <property type="term" value="P:succinate transport"/>
    <property type="evidence" value="ECO:0007669"/>
    <property type="project" value="TreeGrafter"/>
</dbReference>
<evidence type="ECO:0000256" key="2">
    <source>
        <dbReference type="ARBA" id="ARBA00022475"/>
    </source>
</evidence>
<comment type="subcellular location">
    <subcellularLocation>
        <location evidence="1">Cell membrane</location>
        <topology evidence="1">Multi-pass membrane protein</topology>
    </subcellularLocation>
</comment>
<dbReference type="AlphaFoldDB" id="A0A1V4SWM6"/>
<protein>
    <submittedName>
        <fullName evidence="9">Inner membrane protein YjjP</fullName>
    </submittedName>
</protein>
<evidence type="ECO:0000256" key="6">
    <source>
        <dbReference type="ARBA" id="ARBA00034125"/>
    </source>
</evidence>
<name>A0A1V4SWM6_9CLOT</name>
<accession>A0A1V4SWM6</accession>
<comment type="caution">
    <text evidence="9">The sequence shown here is derived from an EMBL/GenBank/DDBJ whole genome shotgun (WGS) entry which is preliminary data.</text>
</comment>
<keyword evidence="4 7" id="KW-1133">Transmembrane helix</keyword>
<dbReference type="OrthoDB" id="9813917at2"/>
<feature type="transmembrane region" description="Helical" evidence="7">
    <location>
        <begin position="164"/>
        <end position="187"/>
    </location>
</feature>
<sequence>MDINKLLKLSIRAGTLMLQSGAETYRVEETICRICNSYDIDSAESFVTPTGIMVSICANNQTYSLVTRISSRGVNLHRIEEINALSRYITSNSPDFDFIEKELEKISEEKRYSDPITIFFSALAAACFSWLFGGNWNDFAVTFFIGGFIKILSIKFYKLQINDFFINLICAGVSALLAIIAMNLGFVNEIDKTIIGSIMLLVPGLAITNAIRDTIAGDFLAGITKAFEAVLVAVSIAVGTGMVLSLWIRIFGGI</sequence>
<keyword evidence="3 7" id="KW-0812">Transmembrane</keyword>
<evidence type="ECO:0000256" key="5">
    <source>
        <dbReference type="ARBA" id="ARBA00023136"/>
    </source>
</evidence>
<evidence type="ECO:0000256" key="4">
    <source>
        <dbReference type="ARBA" id="ARBA00022989"/>
    </source>
</evidence>
<proteinExistence type="inferred from homology"/>
<evidence type="ECO:0000313" key="10">
    <source>
        <dbReference type="Proteomes" id="UP000191448"/>
    </source>
</evidence>
<evidence type="ECO:0000259" key="8">
    <source>
        <dbReference type="Pfam" id="PF06738"/>
    </source>
</evidence>
<keyword evidence="5 7" id="KW-0472">Membrane</keyword>
<evidence type="ECO:0000256" key="3">
    <source>
        <dbReference type="ARBA" id="ARBA00022692"/>
    </source>
</evidence>
<organism evidence="9 10">
    <name type="scientific">Clostridium thermobutyricum DSM 4928</name>
    <dbReference type="NCBI Taxonomy" id="1121339"/>
    <lineage>
        <taxon>Bacteria</taxon>
        <taxon>Bacillati</taxon>
        <taxon>Bacillota</taxon>
        <taxon>Clostridia</taxon>
        <taxon>Eubacteriales</taxon>
        <taxon>Clostridiaceae</taxon>
        <taxon>Clostridium</taxon>
    </lineage>
</organism>
<gene>
    <name evidence="9" type="primary">yjjP</name>
    <name evidence="9" type="ORF">CLTHE_15890</name>
</gene>
<comment type="similarity">
    <text evidence="6">Belongs to the ThrE exporter (TC 2.A.79) family.</text>
</comment>
<dbReference type="InterPro" id="IPR050539">
    <property type="entry name" value="ThrE_Dicarb/AminoAcid_Exp"/>
</dbReference>
<dbReference type="GO" id="GO:0022857">
    <property type="term" value="F:transmembrane transporter activity"/>
    <property type="evidence" value="ECO:0007669"/>
    <property type="project" value="InterPro"/>
</dbReference>
<keyword evidence="2" id="KW-1003">Cell membrane</keyword>
<dbReference type="PANTHER" id="PTHR34390:SF2">
    <property type="entry name" value="SUCCINATE TRANSPORTER SUBUNIT YJJP-RELATED"/>
    <property type="match status" value="1"/>
</dbReference>
<evidence type="ECO:0000313" key="9">
    <source>
        <dbReference type="EMBL" id="OPX48017.1"/>
    </source>
</evidence>
<feature type="transmembrane region" description="Helical" evidence="7">
    <location>
        <begin position="193"/>
        <end position="211"/>
    </location>
</feature>
<dbReference type="RefSeq" id="WP_080022766.1">
    <property type="nucleotide sequence ID" value="NZ_LTAY01000037.1"/>
</dbReference>
<dbReference type="Proteomes" id="UP000191448">
    <property type="component" value="Unassembled WGS sequence"/>
</dbReference>
<dbReference type="Pfam" id="PF06738">
    <property type="entry name" value="ThrE"/>
    <property type="match status" value="1"/>
</dbReference>
<feature type="domain" description="Threonine/serine exporter-like N-terminal" evidence="8">
    <location>
        <begin position="9"/>
        <end position="247"/>
    </location>
</feature>
<evidence type="ECO:0000256" key="1">
    <source>
        <dbReference type="ARBA" id="ARBA00004651"/>
    </source>
</evidence>
<dbReference type="InterPro" id="IPR010619">
    <property type="entry name" value="ThrE-like_N"/>
</dbReference>
<feature type="transmembrane region" description="Helical" evidence="7">
    <location>
        <begin position="115"/>
        <end position="133"/>
    </location>
</feature>
<evidence type="ECO:0000256" key="7">
    <source>
        <dbReference type="SAM" id="Phobius"/>
    </source>
</evidence>
<dbReference type="PANTHER" id="PTHR34390">
    <property type="entry name" value="UPF0442 PROTEIN YJJB-RELATED"/>
    <property type="match status" value="1"/>
</dbReference>
<dbReference type="EMBL" id="LTAY01000037">
    <property type="protein sequence ID" value="OPX48017.1"/>
    <property type="molecule type" value="Genomic_DNA"/>
</dbReference>